<evidence type="ECO:0000256" key="8">
    <source>
        <dbReference type="ARBA" id="ARBA00022786"/>
    </source>
</evidence>
<dbReference type="SUPFAM" id="SSF54495">
    <property type="entry name" value="UBC-like"/>
    <property type="match status" value="2"/>
</dbReference>
<evidence type="ECO:0000313" key="17">
    <source>
        <dbReference type="Proteomes" id="UP000799291"/>
    </source>
</evidence>
<evidence type="ECO:0000256" key="10">
    <source>
        <dbReference type="ARBA" id="ARBA00023242"/>
    </source>
</evidence>
<dbReference type="CDD" id="cd00195">
    <property type="entry name" value="UBCc_UEV"/>
    <property type="match status" value="1"/>
</dbReference>
<evidence type="ECO:0000256" key="14">
    <source>
        <dbReference type="ARBA" id="ARBA00042401"/>
    </source>
</evidence>
<evidence type="ECO:0000256" key="11">
    <source>
        <dbReference type="ARBA" id="ARBA00039894"/>
    </source>
</evidence>
<evidence type="ECO:0000256" key="7">
    <source>
        <dbReference type="ARBA" id="ARBA00022741"/>
    </source>
</evidence>
<keyword evidence="8" id="KW-0833">Ubl conjugation pathway</keyword>
<dbReference type="GO" id="GO:0005524">
    <property type="term" value="F:ATP binding"/>
    <property type="evidence" value="ECO:0007669"/>
    <property type="project" value="UniProtKB-KW"/>
</dbReference>
<dbReference type="GO" id="GO:0061631">
    <property type="term" value="F:ubiquitin conjugating enzyme activity"/>
    <property type="evidence" value="ECO:0007669"/>
    <property type="project" value="UniProtKB-EC"/>
</dbReference>
<feature type="domain" description="UBC core" evidence="15">
    <location>
        <begin position="4"/>
        <end position="164"/>
    </location>
</feature>
<dbReference type="EC" id="2.3.2.23" evidence="3"/>
<dbReference type="InterPro" id="IPR000608">
    <property type="entry name" value="UBC"/>
</dbReference>
<evidence type="ECO:0000256" key="5">
    <source>
        <dbReference type="ARBA" id="ARBA00022679"/>
    </source>
</evidence>
<dbReference type="Proteomes" id="UP000799291">
    <property type="component" value="Unassembled WGS sequence"/>
</dbReference>
<dbReference type="Pfam" id="PF00179">
    <property type="entry name" value="UQ_con"/>
    <property type="match status" value="2"/>
</dbReference>
<dbReference type="Gene3D" id="3.10.110.10">
    <property type="entry name" value="Ubiquitin Conjugating Enzyme"/>
    <property type="match status" value="2"/>
</dbReference>
<dbReference type="EMBL" id="MU005587">
    <property type="protein sequence ID" value="KAF2682440.1"/>
    <property type="molecule type" value="Genomic_DNA"/>
</dbReference>
<organism evidence="16 17">
    <name type="scientific">Lentithecium fluviatile CBS 122367</name>
    <dbReference type="NCBI Taxonomy" id="1168545"/>
    <lineage>
        <taxon>Eukaryota</taxon>
        <taxon>Fungi</taxon>
        <taxon>Dikarya</taxon>
        <taxon>Ascomycota</taxon>
        <taxon>Pezizomycotina</taxon>
        <taxon>Dothideomycetes</taxon>
        <taxon>Pleosporomycetidae</taxon>
        <taxon>Pleosporales</taxon>
        <taxon>Massarineae</taxon>
        <taxon>Lentitheciaceae</taxon>
        <taxon>Lentithecium</taxon>
    </lineage>
</organism>
<dbReference type="OrthoDB" id="1926878at2759"/>
<keyword evidence="5" id="KW-0808">Transferase</keyword>
<dbReference type="GO" id="GO:0004869">
    <property type="term" value="F:cysteine-type endopeptidase inhibitor activity"/>
    <property type="evidence" value="ECO:0007669"/>
    <property type="project" value="TreeGrafter"/>
</dbReference>
<evidence type="ECO:0000259" key="15">
    <source>
        <dbReference type="PROSITE" id="PS50127"/>
    </source>
</evidence>
<dbReference type="FunFam" id="3.10.110.10:FF:000126">
    <property type="entry name" value="Ubiquitin conjugating enzyme, putative"/>
    <property type="match status" value="1"/>
</dbReference>
<proteinExistence type="predicted"/>
<evidence type="ECO:0000313" key="16">
    <source>
        <dbReference type="EMBL" id="KAF2682440.1"/>
    </source>
</evidence>
<evidence type="ECO:0000256" key="1">
    <source>
        <dbReference type="ARBA" id="ARBA00004123"/>
    </source>
</evidence>
<protein>
    <recommendedName>
        <fullName evidence="11">Ubiquitin-conjugating enzyme E2 Z</fullName>
        <ecNumber evidence="3">2.3.2.23</ecNumber>
    </recommendedName>
    <alternativeName>
        <fullName evidence="12">E2 ubiquitin-conjugating enzyme Z</fullName>
    </alternativeName>
    <alternativeName>
        <fullName evidence="14">Ubiquitin carrier protein Z</fullName>
    </alternativeName>
    <alternativeName>
        <fullName evidence="13">Ubiquitin-protein ligase Z</fullName>
    </alternativeName>
</protein>
<comment type="subcellular location">
    <subcellularLocation>
        <location evidence="2">Cytoplasm</location>
    </subcellularLocation>
    <subcellularLocation>
        <location evidence="1">Nucleus</location>
    </subcellularLocation>
</comment>
<dbReference type="AlphaFoldDB" id="A0A6G1IWT3"/>
<evidence type="ECO:0000256" key="2">
    <source>
        <dbReference type="ARBA" id="ARBA00004496"/>
    </source>
</evidence>
<dbReference type="GO" id="GO:0006915">
    <property type="term" value="P:apoptotic process"/>
    <property type="evidence" value="ECO:0007669"/>
    <property type="project" value="UniProtKB-KW"/>
</dbReference>
<dbReference type="PROSITE" id="PS50127">
    <property type="entry name" value="UBC_2"/>
    <property type="match status" value="2"/>
</dbReference>
<keyword evidence="17" id="KW-1185">Reference proteome</keyword>
<accession>A0A6G1IWT3</accession>
<gene>
    <name evidence="16" type="ORF">K458DRAFT_419842</name>
</gene>
<keyword evidence="10" id="KW-0539">Nucleus</keyword>
<evidence type="ECO:0000256" key="4">
    <source>
        <dbReference type="ARBA" id="ARBA00022490"/>
    </source>
</evidence>
<dbReference type="SMART" id="SM00212">
    <property type="entry name" value="UBCc"/>
    <property type="match status" value="2"/>
</dbReference>
<reference evidence="16" key="1">
    <citation type="journal article" date="2020" name="Stud. Mycol.">
        <title>101 Dothideomycetes genomes: a test case for predicting lifestyles and emergence of pathogens.</title>
        <authorList>
            <person name="Haridas S."/>
            <person name="Albert R."/>
            <person name="Binder M."/>
            <person name="Bloem J."/>
            <person name="Labutti K."/>
            <person name="Salamov A."/>
            <person name="Andreopoulos B."/>
            <person name="Baker S."/>
            <person name="Barry K."/>
            <person name="Bills G."/>
            <person name="Bluhm B."/>
            <person name="Cannon C."/>
            <person name="Castanera R."/>
            <person name="Culley D."/>
            <person name="Daum C."/>
            <person name="Ezra D."/>
            <person name="Gonzalez J."/>
            <person name="Henrissat B."/>
            <person name="Kuo A."/>
            <person name="Liang C."/>
            <person name="Lipzen A."/>
            <person name="Lutzoni F."/>
            <person name="Magnuson J."/>
            <person name="Mondo S."/>
            <person name="Nolan M."/>
            <person name="Ohm R."/>
            <person name="Pangilinan J."/>
            <person name="Park H.-J."/>
            <person name="Ramirez L."/>
            <person name="Alfaro M."/>
            <person name="Sun H."/>
            <person name="Tritt A."/>
            <person name="Yoshinaga Y."/>
            <person name="Zwiers L.-H."/>
            <person name="Turgeon B."/>
            <person name="Goodwin S."/>
            <person name="Spatafora J."/>
            <person name="Crous P."/>
            <person name="Grigoriev I."/>
        </authorList>
    </citation>
    <scope>NUCLEOTIDE SEQUENCE</scope>
    <source>
        <strain evidence="16">CBS 122367</strain>
    </source>
</reference>
<dbReference type="InterPro" id="IPR016135">
    <property type="entry name" value="UBQ-conjugating_enzyme/RWD"/>
</dbReference>
<dbReference type="PANTHER" id="PTHR46116">
    <property type="entry name" value="(E3-INDEPENDENT) E2 UBIQUITIN-CONJUGATING ENZYME"/>
    <property type="match status" value="1"/>
</dbReference>
<dbReference type="GO" id="GO:0043066">
    <property type="term" value="P:negative regulation of apoptotic process"/>
    <property type="evidence" value="ECO:0007669"/>
    <property type="project" value="TreeGrafter"/>
</dbReference>
<evidence type="ECO:0000256" key="9">
    <source>
        <dbReference type="ARBA" id="ARBA00022840"/>
    </source>
</evidence>
<evidence type="ECO:0000256" key="6">
    <source>
        <dbReference type="ARBA" id="ARBA00022703"/>
    </source>
</evidence>
<keyword evidence="9" id="KW-0067">ATP-binding</keyword>
<dbReference type="GO" id="GO:0005634">
    <property type="term" value="C:nucleus"/>
    <property type="evidence" value="ECO:0007669"/>
    <property type="project" value="UniProtKB-SubCell"/>
</dbReference>
<dbReference type="PANTHER" id="PTHR46116:SF26">
    <property type="entry name" value="UBIQUITIN-CONJUGATING ENZYME E2 Z"/>
    <property type="match status" value="1"/>
</dbReference>
<name>A0A6G1IWT3_9PLEO</name>
<evidence type="ECO:0000256" key="13">
    <source>
        <dbReference type="ARBA" id="ARBA00042316"/>
    </source>
</evidence>
<sequence length="443" mass="50795">MSNQSILRITRELSEIQRGSDLSLAVACRDIDVRHVRALIIGPPDTPYEFGFFEFAVKFTRDYPTKAPGVNAITTNSGRTRFNPNIYAGGRVCLSILGTWRGERGEEWSSAQGLESILISIQSLMSSNPYENEPGFEDAKSDYDKRNQAFYVAKIRHETLRISVIERMEDYLGIERGKSPGVTVYNAEEDYQAGAGEAPFEPFKDLCKRRFLWYYESYLASIEQELKEHKDGERFEKMPFEGPGNAMEGTFQYTSLKERLQTILKKLNEEALSWAAEGIAAVQKEMTIASNLQRQFEQIVESYKKNDAVTLDLDLVDKNPFVWRLILFGRPMTNLDGGMFRIMLYLSPKFPDVLPRVKVETPLFHHRVSQTTGTLCYDATRKDDMRSHIAAIIEAIEEESPAYDPRTLVNPEAAKLFWGTQEEKKTYNRRLRRSVQDSAEYCE</sequence>
<dbReference type="CDD" id="cd23809">
    <property type="entry name" value="UBCc_UBE2Z"/>
    <property type="match status" value="1"/>
</dbReference>
<keyword evidence="4" id="KW-0963">Cytoplasm</keyword>
<keyword evidence="7" id="KW-0547">Nucleotide-binding</keyword>
<evidence type="ECO:0000256" key="12">
    <source>
        <dbReference type="ARBA" id="ARBA00041798"/>
    </source>
</evidence>
<dbReference type="GO" id="GO:0005737">
    <property type="term" value="C:cytoplasm"/>
    <property type="evidence" value="ECO:0007669"/>
    <property type="project" value="UniProtKB-SubCell"/>
</dbReference>
<keyword evidence="6" id="KW-0053">Apoptosis</keyword>
<feature type="domain" description="UBC core" evidence="15">
    <location>
        <begin position="287"/>
        <end position="443"/>
    </location>
</feature>
<evidence type="ECO:0000256" key="3">
    <source>
        <dbReference type="ARBA" id="ARBA00012486"/>
    </source>
</evidence>